<organism evidence="1 2">
    <name type="scientific">Fuscovulum ytuae</name>
    <dbReference type="NCBI Taxonomy" id="3042299"/>
    <lineage>
        <taxon>Bacteria</taxon>
        <taxon>Pseudomonadati</taxon>
        <taxon>Pseudomonadota</taxon>
        <taxon>Alphaproteobacteria</taxon>
        <taxon>Rhodobacterales</taxon>
        <taxon>Paracoccaceae</taxon>
        <taxon>Fuscovulum</taxon>
    </lineage>
</organism>
<name>A0ABY8QB51_9RHOB</name>
<dbReference type="PANTHER" id="PTHR34846">
    <property type="entry name" value="4-CARBOXYMUCONOLACTONE DECARBOXYLASE FAMILY PROTEIN (AFU_ORTHOLOGUE AFUA_6G11590)"/>
    <property type="match status" value="1"/>
</dbReference>
<protein>
    <submittedName>
        <fullName evidence="1">Carboxymuconolactone decarboxylase family protein</fullName>
    </submittedName>
</protein>
<dbReference type="PANTHER" id="PTHR34846:SF11">
    <property type="entry name" value="4-CARBOXYMUCONOLACTONE DECARBOXYLASE FAMILY PROTEIN (AFU_ORTHOLOGUE AFUA_6G11590)"/>
    <property type="match status" value="1"/>
</dbReference>
<dbReference type="Gene3D" id="1.20.1290.10">
    <property type="entry name" value="AhpD-like"/>
    <property type="match status" value="1"/>
</dbReference>
<gene>
    <name evidence="1" type="ORF">QF092_09025</name>
</gene>
<dbReference type="Proteomes" id="UP001230978">
    <property type="component" value="Chromosome"/>
</dbReference>
<evidence type="ECO:0000313" key="1">
    <source>
        <dbReference type="EMBL" id="WGV17902.1"/>
    </source>
</evidence>
<dbReference type="EMBL" id="CP124535">
    <property type="protein sequence ID" value="WGV17902.1"/>
    <property type="molecule type" value="Genomic_DNA"/>
</dbReference>
<proteinExistence type="predicted"/>
<reference evidence="1 2" key="1">
    <citation type="submission" date="2023-04" db="EMBL/GenBank/DDBJ databases">
        <title>YMD61, complete Genome.</title>
        <authorList>
            <person name="Zhang J."/>
        </authorList>
    </citation>
    <scope>NUCLEOTIDE SEQUENCE [LARGE SCALE GENOMIC DNA]</scope>
    <source>
        <strain evidence="1 2">YMD61</strain>
    </source>
</reference>
<evidence type="ECO:0000313" key="2">
    <source>
        <dbReference type="Proteomes" id="UP001230978"/>
    </source>
</evidence>
<dbReference type="RefSeq" id="WP_281469586.1">
    <property type="nucleotide sequence ID" value="NZ_CP124535.1"/>
</dbReference>
<keyword evidence="2" id="KW-1185">Reference proteome</keyword>
<accession>A0ABY8QB51</accession>
<sequence length="185" mass="19743">MPRPPILDETALTPAQQPIYSAILNGPRGIVEGPLRVWLHSPGLADKAQALGAFCRYGTTLPPDLSELAILVTGAFWQSGFEWAVHAPIAAKAGIAPEVIEAIRLGHRPEGLSDTAAAVHDFATELHRNRVVSDETYARAEAALGLQGVVDLVGILGYYTLISMTINAFHVPLPDGAPDPFPLPR</sequence>
<dbReference type="SUPFAM" id="SSF69118">
    <property type="entry name" value="AhpD-like"/>
    <property type="match status" value="1"/>
</dbReference>
<dbReference type="InterPro" id="IPR029032">
    <property type="entry name" value="AhpD-like"/>
</dbReference>